<protein>
    <submittedName>
        <fullName evidence="3">Uncharacterized protein</fullName>
    </submittedName>
</protein>
<evidence type="ECO:0000256" key="2">
    <source>
        <dbReference type="SAM" id="Phobius"/>
    </source>
</evidence>
<comment type="caution">
    <text evidence="3">The sequence shown here is derived from an EMBL/GenBank/DDBJ whole genome shotgun (WGS) entry which is preliminary data.</text>
</comment>
<gene>
    <name evidence="3" type="ORF">Scinn_34640</name>
</gene>
<sequence>MPHHGPDSTPDHRPDSTPDHRPDATPESGRRVSLWLWTSLGLFAACVPCALLVVEKLGSALSPVPLVLAVLAALAGYVLAVRAVAGEWFGQRPRRSRMLLWSAATVLFLGSVAVLLVFRPPPPPLARMSGALDVAVAGFAAESGRQDRQVLDDVAVTFAHDMAARISTATGVRSYAGEAPLPLAQLADAPRGALEHKTARFADETNAEIVVGGLVREDRAGQITLRPAVYIRADQIPDSPELTGWFLGEPVLVARGWESARARAQLTGELTRRIDALTQFVDALDTWRNGSPADAGRTLTALLDAEQRHNDRGFVPPDLVRLFHGHVLEDQASGESGPSRERLLEQARSDYLAIGPDSPTGRRAALSLQGNAYRRAIGPTHSCKPGTVRAAELAQVSKALRVLAADHGMTELGRLKAHVNLAQVEQCRITARAVKDDGTVERAVATVRTAPDLTGASDLRAFAESIAAVNAAGRGDPAAAVDRIRAAIAQGQDPLQRAIWHGLLASWSFELCDLATGRTAQQDALTQLAAAQQAGRADSALVRRNEEAFAAELRRAEERCGKADRTDRTDRTGRTGNTDKER</sequence>
<keyword evidence="2" id="KW-0472">Membrane</keyword>
<reference evidence="4" key="1">
    <citation type="submission" date="2020-09" db="EMBL/GenBank/DDBJ databases">
        <title>Whole genome shotgun sequence of Streptomyces cinnamonensis NBRC 15873.</title>
        <authorList>
            <person name="Komaki H."/>
            <person name="Tamura T."/>
        </authorList>
    </citation>
    <scope>NUCLEOTIDE SEQUENCE [LARGE SCALE GENOMIC DNA]</scope>
    <source>
        <strain evidence="4">NBRC 15873</strain>
    </source>
</reference>
<organism evidence="3 4">
    <name type="scientific">Streptomyces virginiae</name>
    <name type="common">Streptomyces cinnamonensis</name>
    <dbReference type="NCBI Taxonomy" id="1961"/>
    <lineage>
        <taxon>Bacteria</taxon>
        <taxon>Bacillati</taxon>
        <taxon>Actinomycetota</taxon>
        <taxon>Actinomycetes</taxon>
        <taxon>Kitasatosporales</taxon>
        <taxon>Streptomycetaceae</taxon>
        <taxon>Streptomyces</taxon>
    </lineage>
</organism>
<keyword evidence="2" id="KW-0812">Transmembrane</keyword>
<feature type="region of interest" description="Disordered" evidence="1">
    <location>
        <begin position="1"/>
        <end position="27"/>
    </location>
</feature>
<name>A0ABQ3NMK3_STRVG</name>
<evidence type="ECO:0000313" key="4">
    <source>
        <dbReference type="Proteomes" id="UP000660554"/>
    </source>
</evidence>
<dbReference type="EMBL" id="BNDV01000008">
    <property type="protein sequence ID" value="GHI14001.1"/>
    <property type="molecule type" value="Genomic_DNA"/>
</dbReference>
<dbReference type="RefSeq" id="WP_191869779.1">
    <property type="nucleotide sequence ID" value="NZ_BMRU01000035.1"/>
</dbReference>
<evidence type="ECO:0000313" key="3">
    <source>
        <dbReference type="EMBL" id="GHI14001.1"/>
    </source>
</evidence>
<feature type="region of interest" description="Disordered" evidence="1">
    <location>
        <begin position="554"/>
        <end position="582"/>
    </location>
</feature>
<proteinExistence type="predicted"/>
<feature type="transmembrane region" description="Helical" evidence="2">
    <location>
        <begin position="34"/>
        <end position="54"/>
    </location>
</feature>
<feature type="transmembrane region" description="Helical" evidence="2">
    <location>
        <begin position="66"/>
        <end position="86"/>
    </location>
</feature>
<dbReference type="GeneID" id="86952545"/>
<dbReference type="Proteomes" id="UP000660554">
    <property type="component" value="Unassembled WGS sequence"/>
</dbReference>
<keyword evidence="2" id="KW-1133">Transmembrane helix</keyword>
<feature type="transmembrane region" description="Helical" evidence="2">
    <location>
        <begin position="98"/>
        <end position="118"/>
    </location>
</feature>
<accession>A0ABQ3NMK3</accession>
<evidence type="ECO:0000256" key="1">
    <source>
        <dbReference type="SAM" id="MobiDB-lite"/>
    </source>
</evidence>
<keyword evidence="4" id="KW-1185">Reference proteome</keyword>